<gene>
    <name evidence="2" type="ORF">J3492_05285</name>
</gene>
<protein>
    <submittedName>
        <fullName evidence="2">DNA binding domain-containing protein</fullName>
    </submittedName>
</protein>
<dbReference type="InterPro" id="IPR038475">
    <property type="entry name" value="RecG_C_sf"/>
</dbReference>
<comment type="caution">
    <text evidence="2">The sequence shown here is derived from an EMBL/GenBank/DDBJ whole genome shotgun (WGS) entry which is preliminary data.</text>
</comment>
<dbReference type="EMBL" id="JAGBKM010000007">
    <property type="protein sequence ID" value="MBO1530624.1"/>
    <property type="molecule type" value="Genomic_DNA"/>
</dbReference>
<feature type="domain" description="Schlafen AlbA-2" evidence="1">
    <location>
        <begin position="21"/>
        <end position="142"/>
    </location>
</feature>
<dbReference type="PANTHER" id="PTHR30595:SF6">
    <property type="entry name" value="SCHLAFEN ALBA-2 DOMAIN-CONTAINING PROTEIN"/>
    <property type="match status" value="1"/>
</dbReference>
<dbReference type="RefSeq" id="WP_207990652.1">
    <property type="nucleotide sequence ID" value="NZ_JAGBKM010000007.1"/>
</dbReference>
<reference evidence="2 3" key="1">
    <citation type="submission" date="2021-03" db="EMBL/GenBank/DDBJ databases">
        <authorList>
            <person name="Shang D.-D."/>
            <person name="Du Z.-J."/>
            <person name="Chen G.-J."/>
        </authorList>
    </citation>
    <scope>NUCLEOTIDE SEQUENCE [LARGE SCALE GENOMIC DNA]</scope>
    <source>
        <strain evidence="2 3">F1192</strain>
    </source>
</reference>
<dbReference type="InterPro" id="IPR038461">
    <property type="entry name" value="Schlafen_AlbA_2_dom_sf"/>
</dbReference>
<accession>A0ABS3NNL9</accession>
<evidence type="ECO:0000313" key="3">
    <source>
        <dbReference type="Proteomes" id="UP000664554"/>
    </source>
</evidence>
<evidence type="ECO:0000259" key="1">
    <source>
        <dbReference type="Pfam" id="PF04326"/>
    </source>
</evidence>
<dbReference type="Gene3D" id="3.30.950.30">
    <property type="entry name" value="Schlafen, AAA domain"/>
    <property type="match status" value="1"/>
</dbReference>
<dbReference type="InterPro" id="IPR007421">
    <property type="entry name" value="Schlafen_AlbA_2_dom"/>
</dbReference>
<dbReference type="Pfam" id="PF04326">
    <property type="entry name" value="SLFN_AlbA_2"/>
    <property type="match status" value="1"/>
</dbReference>
<dbReference type="Proteomes" id="UP000664554">
    <property type="component" value="Unassembled WGS sequence"/>
</dbReference>
<evidence type="ECO:0000313" key="2">
    <source>
        <dbReference type="EMBL" id="MBO1530624.1"/>
    </source>
</evidence>
<name>A0ABS3NNL9_9GAMM</name>
<keyword evidence="3" id="KW-1185">Reference proteome</keyword>
<proteinExistence type="predicted"/>
<sequence length="486" mass="55735">MFEKIDKLQSLTVELAKLPSETEWVEFKVNNEDPDMIGKNISALSNTSALIGKKQSYMVWGLDDKSHDVVGTRFTPSQTRKNNQELESWLLQKLTPKLNFRFYEFELEAKPIVILEIQSASTTPVRFDGVEYVRIGSYTKKLRDFPEKERELWRVFDRTPFEEQIAMHQQSKEQVLSLLDYASYFQLLDAPLPENHDAIMEALADDSLIKKTDSGLWDITNLGAVLFAHKLSDFKSLARKALRVIVYQGSNKLKTVREITSNKGYAIGYEGVIESLKLILPSNEIIKDTFRREAPMYPELALRELVANALIHQDFNITGTSPLIEIYEHRIEIINPGSSLIAIDRLMDKPPRSRNEGIASLMRRIGICEERGSGIDKVVAETEFYQLPAPLFEMSDEFTKITLFAHREFKDLDKEERIRACYLHASLKYISHEAMNNSTLRERFGIEVKNSAMISRVIKQAIEAGVIKMYDPTAGTRSARYVPHWS</sequence>
<dbReference type="PANTHER" id="PTHR30595">
    <property type="entry name" value="GLPR-RELATED TRANSCRIPTIONAL REPRESSOR"/>
    <property type="match status" value="1"/>
</dbReference>
<dbReference type="Gene3D" id="3.30.565.60">
    <property type="match status" value="1"/>
</dbReference>
<organism evidence="2 3">
    <name type="scientific">Psychrobacter coccoides</name>
    <dbReference type="NCBI Taxonomy" id="2818440"/>
    <lineage>
        <taxon>Bacteria</taxon>
        <taxon>Pseudomonadati</taxon>
        <taxon>Pseudomonadota</taxon>
        <taxon>Gammaproteobacteria</taxon>
        <taxon>Moraxellales</taxon>
        <taxon>Moraxellaceae</taxon>
        <taxon>Psychrobacter</taxon>
    </lineage>
</organism>
<dbReference type="Pfam" id="PF13749">
    <property type="entry name" value="HATPase_c_4"/>
    <property type="match status" value="1"/>
</dbReference>